<dbReference type="RefSeq" id="WP_345095626.1">
    <property type="nucleotide sequence ID" value="NZ_BAABCS010000031.1"/>
</dbReference>
<dbReference type="SUPFAM" id="SSF53756">
    <property type="entry name" value="UDP-Glycosyltransferase/glycogen phosphorylase"/>
    <property type="match status" value="1"/>
</dbReference>
<dbReference type="SUPFAM" id="SSF48208">
    <property type="entry name" value="Six-hairpin glycosidases"/>
    <property type="match status" value="1"/>
</dbReference>
<dbReference type="Pfam" id="PF00534">
    <property type="entry name" value="Glycos_transf_1"/>
    <property type="match status" value="1"/>
</dbReference>
<dbReference type="EMBL" id="BAABCS010000031">
    <property type="protein sequence ID" value="GAA4059153.1"/>
    <property type="molecule type" value="Genomic_DNA"/>
</dbReference>
<evidence type="ECO:0000259" key="2">
    <source>
        <dbReference type="Pfam" id="PF13439"/>
    </source>
</evidence>
<keyword evidence="4" id="KW-1185">Reference proteome</keyword>
<evidence type="ECO:0000313" key="4">
    <source>
        <dbReference type="Proteomes" id="UP001500426"/>
    </source>
</evidence>
<accession>A0ABP7V4W0</accession>
<gene>
    <name evidence="3" type="ORF">GCM10022388_27370</name>
</gene>
<evidence type="ECO:0000259" key="1">
    <source>
        <dbReference type="Pfam" id="PF00534"/>
    </source>
</evidence>
<reference evidence="4" key="1">
    <citation type="journal article" date="2019" name="Int. J. Syst. Evol. Microbiol.">
        <title>The Global Catalogue of Microorganisms (GCM) 10K type strain sequencing project: providing services to taxonomists for standard genome sequencing and annotation.</title>
        <authorList>
            <consortium name="The Broad Institute Genomics Platform"/>
            <consortium name="The Broad Institute Genome Sequencing Center for Infectious Disease"/>
            <person name="Wu L."/>
            <person name="Ma J."/>
        </authorList>
    </citation>
    <scope>NUCLEOTIDE SEQUENCE [LARGE SCALE GENOMIC DNA]</scope>
    <source>
        <strain evidence="4">JCM 17068</strain>
    </source>
</reference>
<dbReference type="InterPro" id="IPR001296">
    <property type="entry name" value="Glyco_trans_1"/>
</dbReference>
<dbReference type="InterPro" id="IPR008928">
    <property type="entry name" value="6-hairpin_glycosidase_sf"/>
</dbReference>
<dbReference type="PANTHER" id="PTHR12526">
    <property type="entry name" value="GLYCOSYLTRANSFERASE"/>
    <property type="match status" value="1"/>
</dbReference>
<evidence type="ECO:0000313" key="3">
    <source>
        <dbReference type="EMBL" id="GAA4059153.1"/>
    </source>
</evidence>
<sequence>MKTNIFPIYNNSLIVYKESLNNLSGINLFKIPKVENINLIPFDKKELPEILFITTYPPRECGIATYTQDLRNAIQEKFGHSFSLKVCALNATESDINYNDEVKYSIQTDDQEQFIQLANRINADKNIAMIFLQHEFGLFGGENGNYLLKLMANLKRPITTTFHTVLPNPNSKLKKIVRKIIDCSDSVIVMTKISAALLKSDYGIASQKITVIAHGTHLVNSGEVSENKTKIHLADRIVLSTFGLLSEGKSIETAIEALPKIIERFPNVIYLVIGKTHPEVLKRDGEKYRNSLYEKVFELGLQNNVRFINRYLSLQELMDYLQRTKIYLFTSKDPNQAVSGTLAYALACGCPVISTPIPHAKELLDGSGINFDFQNSKQLAEATIKLLFDPKLLKEMRLNALHTISSTSWQNAAIAHIELTKSSLAKHKVELKYELPKISLDHIKRLTTNDGMIQFSQISVPDLDSGYTLDDNARALISVSKHYELTGDVDDLELITTYLDFIVFCQQEDGSFLNYVDREGNFFLKNQNENLEDSNGRAIWALGEFSSYKSLFSEKLINIAITTLGKSLRNIATFHSPRAIAFTIKGLYFYNLGNDNEIIKVIITQLADNLVSKFRGVSDKNWKWFENYLTYANSLLPEAMLYASMSSGSLLYRKIAKTSFDFLLSIIFRDNQIKVISNQGWHHRDKRANDFGEQPIDVTYTILALNTFYNSFNEARYLEKIETAFNWFLGKNHLHQIVYNPSTGGCYDGLEEHHVNLNQGAESTVSYLLARLVFEEIQNSKVEVQLYDEVFQTS</sequence>
<dbReference type="PANTHER" id="PTHR12526:SF572">
    <property type="entry name" value="BLL5144 PROTEIN"/>
    <property type="match status" value="1"/>
</dbReference>
<dbReference type="Gene3D" id="3.40.50.2000">
    <property type="entry name" value="Glycogen Phosphorylase B"/>
    <property type="match status" value="2"/>
</dbReference>
<dbReference type="Pfam" id="PF13439">
    <property type="entry name" value="Glyco_transf_4"/>
    <property type="match status" value="1"/>
</dbReference>
<comment type="caution">
    <text evidence="3">The sequence shown here is derived from an EMBL/GenBank/DDBJ whole genome shotgun (WGS) entry which is preliminary data.</text>
</comment>
<dbReference type="Proteomes" id="UP001500426">
    <property type="component" value="Unassembled WGS sequence"/>
</dbReference>
<protein>
    <submittedName>
        <fullName evidence="3">Glycosyltransferase family 4 protein</fullName>
    </submittedName>
</protein>
<proteinExistence type="predicted"/>
<feature type="domain" description="Glycosyltransferase subfamily 4-like N-terminal" evidence="2">
    <location>
        <begin position="147"/>
        <end position="216"/>
    </location>
</feature>
<dbReference type="InterPro" id="IPR028098">
    <property type="entry name" value="Glyco_trans_4-like_N"/>
</dbReference>
<feature type="domain" description="Glycosyl transferase family 1" evidence="1">
    <location>
        <begin position="235"/>
        <end position="400"/>
    </location>
</feature>
<organism evidence="3 4">
    <name type="scientific">Flavobacterium chungnamense</name>
    <dbReference type="NCBI Taxonomy" id="706182"/>
    <lineage>
        <taxon>Bacteria</taxon>
        <taxon>Pseudomonadati</taxon>
        <taxon>Bacteroidota</taxon>
        <taxon>Flavobacteriia</taxon>
        <taxon>Flavobacteriales</taxon>
        <taxon>Flavobacteriaceae</taxon>
        <taxon>Flavobacterium</taxon>
    </lineage>
</organism>
<name>A0ABP7V4W0_9FLAO</name>